<accession>A0ABQ8IXV5</accession>
<reference evidence="2 3" key="2">
    <citation type="journal article" date="2022" name="Mol. Biol. Evol.">
        <title>Comparative Genomics Reveals Insights into the Divergent Evolution of Astigmatic Mites and Household Pest Adaptations.</title>
        <authorList>
            <person name="Xiong Q."/>
            <person name="Wan A.T."/>
            <person name="Liu X."/>
            <person name="Fung C.S."/>
            <person name="Xiao X."/>
            <person name="Malainual N."/>
            <person name="Hou J."/>
            <person name="Wang L."/>
            <person name="Wang M."/>
            <person name="Yang K.Y."/>
            <person name="Cui Y."/>
            <person name="Leung E.L."/>
            <person name="Nong W."/>
            <person name="Shin S.K."/>
            <person name="Au S.W."/>
            <person name="Jeong K.Y."/>
            <person name="Chew F.T."/>
            <person name="Hui J.H."/>
            <person name="Leung T.F."/>
            <person name="Tungtrongchitr A."/>
            <person name="Zhong N."/>
            <person name="Liu Z."/>
            <person name="Tsui S.K."/>
        </authorList>
    </citation>
    <scope>NUCLEOTIDE SEQUENCE [LARGE SCALE GENOMIC DNA]</scope>
    <source>
        <strain evidence="2">Derp</strain>
    </source>
</reference>
<comment type="caution">
    <text evidence="2">The sequence shown here is derived from an EMBL/GenBank/DDBJ whole genome shotgun (WGS) entry which is preliminary data.</text>
</comment>
<keyword evidence="3" id="KW-1185">Reference proteome</keyword>
<protein>
    <submittedName>
        <fullName evidence="2">Uncharacterized protein</fullName>
    </submittedName>
</protein>
<proteinExistence type="predicted"/>
<dbReference type="EMBL" id="NJHN03000099">
    <property type="protein sequence ID" value="KAH9415099.1"/>
    <property type="molecule type" value="Genomic_DNA"/>
</dbReference>
<feature type="region of interest" description="Disordered" evidence="1">
    <location>
        <begin position="1"/>
        <end position="41"/>
    </location>
</feature>
<name>A0ABQ8IXV5_DERPT</name>
<sequence>MDFEENNIINQSSPSMTAIKSTQKCAQLQIPGQESSSTTST</sequence>
<feature type="compositionally biased region" description="Polar residues" evidence="1">
    <location>
        <begin position="7"/>
        <end position="41"/>
    </location>
</feature>
<evidence type="ECO:0000256" key="1">
    <source>
        <dbReference type="SAM" id="MobiDB-lite"/>
    </source>
</evidence>
<evidence type="ECO:0000313" key="2">
    <source>
        <dbReference type="EMBL" id="KAH9415099.1"/>
    </source>
</evidence>
<dbReference type="Proteomes" id="UP000887458">
    <property type="component" value="Unassembled WGS sequence"/>
</dbReference>
<gene>
    <name evidence="2" type="ORF">DERP_006187</name>
</gene>
<organism evidence="2 3">
    <name type="scientific">Dermatophagoides pteronyssinus</name>
    <name type="common">European house dust mite</name>
    <dbReference type="NCBI Taxonomy" id="6956"/>
    <lineage>
        <taxon>Eukaryota</taxon>
        <taxon>Metazoa</taxon>
        <taxon>Ecdysozoa</taxon>
        <taxon>Arthropoda</taxon>
        <taxon>Chelicerata</taxon>
        <taxon>Arachnida</taxon>
        <taxon>Acari</taxon>
        <taxon>Acariformes</taxon>
        <taxon>Sarcoptiformes</taxon>
        <taxon>Astigmata</taxon>
        <taxon>Psoroptidia</taxon>
        <taxon>Analgoidea</taxon>
        <taxon>Pyroglyphidae</taxon>
        <taxon>Dermatophagoidinae</taxon>
        <taxon>Dermatophagoides</taxon>
    </lineage>
</organism>
<reference evidence="2 3" key="1">
    <citation type="journal article" date="2018" name="J. Allergy Clin. Immunol.">
        <title>High-quality assembly of Dermatophagoides pteronyssinus genome and transcriptome reveals a wide range of novel allergens.</title>
        <authorList>
            <person name="Liu X.Y."/>
            <person name="Yang K.Y."/>
            <person name="Wang M.Q."/>
            <person name="Kwok J.S."/>
            <person name="Zeng X."/>
            <person name="Yang Z."/>
            <person name="Xiao X.J."/>
            <person name="Lau C.P."/>
            <person name="Li Y."/>
            <person name="Huang Z.M."/>
            <person name="Ba J.G."/>
            <person name="Yim A.K."/>
            <person name="Ouyang C.Y."/>
            <person name="Ngai S.M."/>
            <person name="Chan T.F."/>
            <person name="Leung E.L."/>
            <person name="Liu L."/>
            <person name="Liu Z.G."/>
            <person name="Tsui S.K."/>
        </authorList>
    </citation>
    <scope>NUCLEOTIDE SEQUENCE [LARGE SCALE GENOMIC DNA]</scope>
    <source>
        <strain evidence="2">Derp</strain>
    </source>
</reference>
<evidence type="ECO:0000313" key="3">
    <source>
        <dbReference type="Proteomes" id="UP000887458"/>
    </source>
</evidence>